<accession>A0A168J3Q0</accession>
<feature type="region of interest" description="Disordered" evidence="1">
    <location>
        <begin position="1"/>
        <end position="22"/>
    </location>
</feature>
<dbReference type="AlphaFoldDB" id="A0A168J3Q0"/>
<evidence type="ECO:0000313" key="2">
    <source>
        <dbReference type="EMBL" id="OAA79969.1"/>
    </source>
</evidence>
<dbReference type="PANTHER" id="PTHR34693">
    <property type="entry name" value="PROTEIN PAR32"/>
    <property type="match status" value="1"/>
</dbReference>
<protein>
    <submittedName>
        <fullName evidence="2">Uncharacterized protein</fullName>
    </submittedName>
</protein>
<keyword evidence="3" id="KW-1185">Reference proteome</keyword>
<dbReference type="EMBL" id="AZHF01000002">
    <property type="protein sequence ID" value="OAA79969.1"/>
    <property type="molecule type" value="Genomic_DNA"/>
</dbReference>
<dbReference type="InterPro" id="IPR053203">
    <property type="entry name" value="Cisplatin_resist-associated"/>
</dbReference>
<dbReference type="OrthoDB" id="2537432at2759"/>
<dbReference type="InterPro" id="IPR022024">
    <property type="entry name" value="DUF3602"/>
</dbReference>
<organism evidence="2 3">
    <name type="scientific">Akanthomyces lecanii RCEF 1005</name>
    <dbReference type="NCBI Taxonomy" id="1081108"/>
    <lineage>
        <taxon>Eukaryota</taxon>
        <taxon>Fungi</taxon>
        <taxon>Dikarya</taxon>
        <taxon>Ascomycota</taxon>
        <taxon>Pezizomycotina</taxon>
        <taxon>Sordariomycetes</taxon>
        <taxon>Hypocreomycetidae</taxon>
        <taxon>Hypocreales</taxon>
        <taxon>Cordycipitaceae</taxon>
        <taxon>Akanthomyces</taxon>
        <taxon>Cordyceps confragosa</taxon>
    </lineage>
</organism>
<feature type="region of interest" description="Disordered" evidence="1">
    <location>
        <begin position="40"/>
        <end position="130"/>
    </location>
</feature>
<reference evidence="2 3" key="1">
    <citation type="journal article" date="2016" name="Genome Biol. Evol.">
        <title>Divergent and convergent evolution of fungal pathogenicity.</title>
        <authorList>
            <person name="Shang Y."/>
            <person name="Xiao G."/>
            <person name="Zheng P."/>
            <person name="Cen K."/>
            <person name="Zhan S."/>
            <person name="Wang C."/>
        </authorList>
    </citation>
    <scope>NUCLEOTIDE SEQUENCE [LARGE SCALE GENOMIC DNA]</scope>
    <source>
        <strain evidence="2 3">RCEF 1005</strain>
    </source>
</reference>
<sequence>MTVEVSHGRGGAGNINADDTPYVDGEVVREGVIGSHGDGVYSAGRGGAGNIGDKGLPATERKDRDIIPEAAVRLSTDTGDYHTGRGGAGNEHTAAGHAHHGDHGHKDKEAAAVGAPEAEKETTGAPPLSVADKLKQKLFSAFK</sequence>
<comment type="caution">
    <text evidence="2">The sequence shown here is derived from an EMBL/GenBank/DDBJ whole genome shotgun (WGS) entry which is preliminary data.</text>
</comment>
<name>A0A168J3Q0_CORDF</name>
<proteinExistence type="predicted"/>
<gene>
    <name evidence="2" type="ORF">LEL_03455</name>
</gene>
<dbReference type="Proteomes" id="UP000076881">
    <property type="component" value="Unassembled WGS sequence"/>
</dbReference>
<feature type="compositionally biased region" description="Basic and acidic residues" evidence="1">
    <location>
        <begin position="99"/>
        <end position="110"/>
    </location>
</feature>
<evidence type="ECO:0000313" key="3">
    <source>
        <dbReference type="Proteomes" id="UP000076881"/>
    </source>
</evidence>
<dbReference type="Pfam" id="PF12223">
    <property type="entry name" value="DUF3602"/>
    <property type="match status" value="1"/>
</dbReference>
<evidence type="ECO:0000256" key="1">
    <source>
        <dbReference type="SAM" id="MobiDB-lite"/>
    </source>
</evidence>
<dbReference type="PANTHER" id="PTHR34693:SF3">
    <property type="match status" value="1"/>
</dbReference>